<dbReference type="RefSeq" id="WP_190956691.1">
    <property type="nucleotide sequence ID" value="NZ_JACJTU010000018.1"/>
</dbReference>
<accession>A0ABR8K961</accession>
<comment type="caution">
    <text evidence="1">The sequence shown here is derived from an EMBL/GenBank/DDBJ whole genome shotgun (WGS) entry which is preliminary data.</text>
</comment>
<keyword evidence="2" id="KW-1185">Reference proteome</keyword>
<sequence length="64" mass="7337">MELELRLPEIAKIFTTLEIIRLTILVFNNCRETLKMLRDKTYAASLLRMLKAKALAGKTKAEAE</sequence>
<gene>
    <name evidence="1" type="ORF">H6H03_19415</name>
</gene>
<evidence type="ECO:0000313" key="1">
    <source>
        <dbReference type="EMBL" id="MBD2736033.1"/>
    </source>
</evidence>
<protein>
    <recommendedName>
        <fullName evidence="3">Transposase</fullName>
    </recommendedName>
</protein>
<evidence type="ECO:0008006" key="3">
    <source>
        <dbReference type="Google" id="ProtNLM"/>
    </source>
</evidence>
<organism evidence="1 2">
    <name type="scientific">Nostoc paludosum FACHB-159</name>
    <dbReference type="NCBI Taxonomy" id="2692908"/>
    <lineage>
        <taxon>Bacteria</taxon>
        <taxon>Bacillati</taxon>
        <taxon>Cyanobacteriota</taxon>
        <taxon>Cyanophyceae</taxon>
        <taxon>Nostocales</taxon>
        <taxon>Nostocaceae</taxon>
        <taxon>Nostoc</taxon>
    </lineage>
</organism>
<reference evidence="1 2" key="1">
    <citation type="journal article" date="2020" name="ISME J.">
        <title>Comparative genomics reveals insights into cyanobacterial evolution and habitat adaptation.</title>
        <authorList>
            <person name="Chen M.Y."/>
            <person name="Teng W.K."/>
            <person name="Zhao L."/>
            <person name="Hu C.X."/>
            <person name="Zhou Y.K."/>
            <person name="Han B.P."/>
            <person name="Song L.R."/>
            <person name="Shu W.S."/>
        </authorList>
    </citation>
    <scope>NUCLEOTIDE SEQUENCE [LARGE SCALE GENOMIC DNA]</scope>
    <source>
        <strain evidence="1 2">FACHB-159</strain>
    </source>
</reference>
<dbReference type="EMBL" id="JACJTU010000018">
    <property type="protein sequence ID" value="MBD2736033.1"/>
    <property type="molecule type" value="Genomic_DNA"/>
</dbReference>
<name>A0ABR8K961_9NOSO</name>
<proteinExistence type="predicted"/>
<evidence type="ECO:0000313" key="2">
    <source>
        <dbReference type="Proteomes" id="UP000637383"/>
    </source>
</evidence>
<dbReference type="Proteomes" id="UP000637383">
    <property type="component" value="Unassembled WGS sequence"/>
</dbReference>